<dbReference type="Proteomes" id="UP000054359">
    <property type="component" value="Unassembled WGS sequence"/>
</dbReference>
<sequence length="79" mass="9296">MKPVRPKTPRKPLAKLKSTVKDPIEVYCRIRPLDNEYDQVCVRAKDEKTVVLFPPDVSQTSRTFKEVHYSFQQVFNEKT</sequence>
<evidence type="ECO:0000259" key="4">
    <source>
        <dbReference type="PROSITE" id="PS50067"/>
    </source>
</evidence>
<feature type="non-terminal residue" evidence="5">
    <location>
        <position position="79"/>
    </location>
</feature>
<evidence type="ECO:0000313" key="6">
    <source>
        <dbReference type="Proteomes" id="UP000054359"/>
    </source>
</evidence>
<dbReference type="AlphaFoldDB" id="A0A087SX76"/>
<dbReference type="GO" id="GO:0003777">
    <property type="term" value="F:microtubule motor activity"/>
    <property type="evidence" value="ECO:0007669"/>
    <property type="project" value="InterPro"/>
</dbReference>
<reference evidence="5 6" key="1">
    <citation type="submission" date="2013-11" db="EMBL/GenBank/DDBJ databases">
        <title>Genome sequencing of Stegodyphus mimosarum.</title>
        <authorList>
            <person name="Bechsgaard J."/>
        </authorList>
    </citation>
    <scope>NUCLEOTIDE SEQUENCE [LARGE SCALE GENOMIC DNA]</scope>
</reference>
<dbReference type="Gene3D" id="3.40.850.10">
    <property type="entry name" value="Kinesin motor domain"/>
    <property type="match status" value="1"/>
</dbReference>
<protein>
    <submittedName>
        <fullName evidence="5">Kinesin-like protein KIF23</fullName>
    </submittedName>
</protein>
<keyword evidence="6" id="KW-1185">Reference proteome</keyword>
<dbReference type="PROSITE" id="PS50067">
    <property type="entry name" value="KINESIN_MOTOR_2"/>
    <property type="match status" value="1"/>
</dbReference>
<dbReference type="GO" id="GO:0005524">
    <property type="term" value="F:ATP binding"/>
    <property type="evidence" value="ECO:0007669"/>
    <property type="project" value="UniProtKB-KW"/>
</dbReference>
<evidence type="ECO:0000313" key="5">
    <source>
        <dbReference type="EMBL" id="KFM57465.1"/>
    </source>
</evidence>
<evidence type="ECO:0000256" key="1">
    <source>
        <dbReference type="ARBA" id="ARBA00022741"/>
    </source>
</evidence>
<dbReference type="SUPFAM" id="SSF52540">
    <property type="entry name" value="P-loop containing nucleoside triphosphate hydrolases"/>
    <property type="match status" value="1"/>
</dbReference>
<dbReference type="InterPro" id="IPR001752">
    <property type="entry name" value="Kinesin_motor_dom"/>
</dbReference>
<feature type="domain" description="Kinesin motor" evidence="4">
    <location>
        <begin position="23"/>
        <end position="79"/>
    </location>
</feature>
<dbReference type="OrthoDB" id="2403182at2759"/>
<comment type="caution">
    <text evidence="3">Lacks conserved residue(s) required for the propagation of feature annotation.</text>
</comment>
<gene>
    <name evidence="5" type="ORF">X975_05547</name>
</gene>
<evidence type="ECO:0000256" key="2">
    <source>
        <dbReference type="ARBA" id="ARBA00022840"/>
    </source>
</evidence>
<dbReference type="EMBL" id="KK112373">
    <property type="protein sequence ID" value="KFM57465.1"/>
    <property type="molecule type" value="Genomic_DNA"/>
</dbReference>
<dbReference type="GO" id="GO:0007018">
    <property type="term" value="P:microtubule-based movement"/>
    <property type="evidence" value="ECO:0007669"/>
    <property type="project" value="InterPro"/>
</dbReference>
<keyword evidence="2" id="KW-0067">ATP-binding</keyword>
<proteinExistence type="inferred from homology"/>
<dbReference type="GO" id="GO:0008017">
    <property type="term" value="F:microtubule binding"/>
    <property type="evidence" value="ECO:0007669"/>
    <property type="project" value="InterPro"/>
</dbReference>
<accession>A0A087SX76</accession>
<keyword evidence="1" id="KW-0547">Nucleotide-binding</keyword>
<comment type="similarity">
    <text evidence="3">Belongs to the TRAFAC class myosin-kinesin ATPase superfamily. Kinesin family.</text>
</comment>
<dbReference type="STRING" id="407821.A0A087SX76"/>
<dbReference type="InterPro" id="IPR027417">
    <property type="entry name" value="P-loop_NTPase"/>
</dbReference>
<evidence type="ECO:0000256" key="3">
    <source>
        <dbReference type="PROSITE-ProRule" id="PRU00283"/>
    </source>
</evidence>
<name>A0A087SX76_STEMI</name>
<dbReference type="InterPro" id="IPR036961">
    <property type="entry name" value="Kinesin_motor_dom_sf"/>
</dbReference>
<organism evidence="5 6">
    <name type="scientific">Stegodyphus mimosarum</name>
    <name type="common">African social velvet spider</name>
    <dbReference type="NCBI Taxonomy" id="407821"/>
    <lineage>
        <taxon>Eukaryota</taxon>
        <taxon>Metazoa</taxon>
        <taxon>Ecdysozoa</taxon>
        <taxon>Arthropoda</taxon>
        <taxon>Chelicerata</taxon>
        <taxon>Arachnida</taxon>
        <taxon>Araneae</taxon>
        <taxon>Araneomorphae</taxon>
        <taxon>Entelegynae</taxon>
        <taxon>Eresoidea</taxon>
        <taxon>Eresidae</taxon>
        <taxon>Stegodyphus</taxon>
    </lineage>
</organism>